<accession>A0AAD8S7H2</accession>
<dbReference type="Proteomes" id="UP001231189">
    <property type="component" value="Unassembled WGS sequence"/>
</dbReference>
<reference evidence="8" key="1">
    <citation type="submission" date="2023-07" db="EMBL/GenBank/DDBJ databases">
        <title>A chromosome-level genome assembly of Lolium multiflorum.</title>
        <authorList>
            <person name="Chen Y."/>
            <person name="Copetti D."/>
            <person name="Kolliker R."/>
            <person name="Studer B."/>
        </authorList>
    </citation>
    <scope>NUCLEOTIDE SEQUENCE</scope>
    <source>
        <strain evidence="8">02402/16</strain>
        <tissue evidence="8">Leaf</tissue>
    </source>
</reference>
<evidence type="ECO:0000256" key="2">
    <source>
        <dbReference type="ARBA" id="ARBA00023015"/>
    </source>
</evidence>
<feature type="region of interest" description="Disordered" evidence="6">
    <location>
        <begin position="109"/>
        <end position="131"/>
    </location>
</feature>
<protein>
    <recommendedName>
        <fullName evidence="7">AP2/ERF domain-containing protein</fullName>
    </recommendedName>
</protein>
<evidence type="ECO:0000256" key="4">
    <source>
        <dbReference type="ARBA" id="ARBA00023163"/>
    </source>
</evidence>
<dbReference type="InterPro" id="IPR001471">
    <property type="entry name" value="AP2/ERF_dom"/>
</dbReference>
<comment type="caution">
    <text evidence="8">The sequence shown here is derived from an EMBL/GenBank/DDBJ whole genome shotgun (WGS) entry which is preliminary data.</text>
</comment>
<evidence type="ECO:0000256" key="1">
    <source>
        <dbReference type="ARBA" id="ARBA00004123"/>
    </source>
</evidence>
<keyword evidence="4" id="KW-0804">Transcription</keyword>
<keyword evidence="5" id="KW-0539">Nucleus</keyword>
<comment type="subcellular location">
    <subcellularLocation>
        <location evidence="1">Nucleus</location>
    </subcellularLocation>
</comment>
<keyword evidence="2" id="KW-0805">Transcription regulation</keyword>
<keyword evidence="9" id="KW-1185">Reference proteome</keyword>
<sequence>MPFRSFSVLLRPENLSHREDLTKGYSSLCERRTPERKSSPAGRNPRIPSRRNHAIAIVIKRDIISIIIIIISTIYTAITTAAPQSSVSSACRFSASLLLPLCRRRARAAASPTTMPPHRRSASGYRGVRARPSGRFDTEIRSGEERIRLGTFGMAHEAARA</sequence>
<evidence type="ECO:0000259" key="7">
    <source>
        <dbReference type="PROSITE" id="PS51032"/>
    </source>
</evidence>
<feature type="compositionally biased region" description="Basic and acidic residues" evidence="6">
    <location>
        <begin position="29"/>
        <end position="38"/>
    </location>
</feature>
<dbReference type="InterPro" id="IPR036955">
    <property type="entry name" value="AP2/ERF_dom_sf"/>
</dbReference>
<name>A0AAD8S7H2_LOLMU</name>
<dbReference type="InterPro" id="IPR016177">
    <property type="entry name" value="DNA-bd_dom_sf"/>
</dbReference>
<dbReference type="GO" id="GO:0003677">
    <property type="term" value="F:DNA binding"/>
    <property type="evidence" value="ECO:0007669"/>
    <property type="project" value="UniProtKB-KW"/>
</dbReference>
<evidence type="ECO:0000256" key="5">
    <source>
        <dbReference type="ARBA" id="ARBA00023242"/>
    </source>
</evidence>
<organism evidence="8 9">
    <name type="scientific">Lolium multiflorum</name>
    <name type="common">Italian ryegrass</name>
    <name type="synonym">Lolium perenne subsp. multiflorum</name>
    <dbReference type="NCBI Taxonomy" id="4521"/>
    <lineage>
        <taxon>Eukaryota</taxon>
        <taxon>Viridiplantae</taxon>
        <taxon>Streptophyta</taxon>
        <taxon>Embryophyta</taxon>
        <taxon>Tracheophyta</taxon>
        <taxon>Spermatophyta</taxon>
        <taxon>Magnoliopsida</taxon>
        <taxon>Liliopsida</taxon>
        <taxon>Poales</taxon>
        <taxon>Poaceae</taxon>
        <taxon>BOP clade</taxon>
        <taxon>Pooideae</taxon>
        <taxon>Poodae</taxon>
        <taxon>Poeae</taxon>
        <taxon>Poeae Chloroplast Group 2 (Poeae type)</taxon>
        <taxon>Loliodinae</taxon>
        <taxon>Loliinae</taxon>
        <taxon>Lolium</taxon>
    </lineage>
</organism>
<dbReference type="PROSITE" id="PS51032">
    <property type="entry name" value="AP2_ERF"/>
    <property type="match status" value="1"/>
</dbReference>
<evidence type="ECO:0000313" key="9">
    <source>
        <dbReference type="Proteomes" id="UP001231189"/>
    </source>
</evidence>
<dbReference type="PRINTS" id="PR00367">
    <property type="entry name" value="ETHRSPELEMNT"/>
</dbReference>
<feature type="region of interest" description="Disordered" evidence="6">
    <location>
        <begin position="26"/>
        <end position="47"/>
    </location>
</feature>
<dbReference type="GO" id="GO:0005634">
    <property type="term" value="C:nucleus"/>
    <property type="evidence" value="ECO:0007669"/>
    <property type="project" value="UniProtKB-SubCell"/>
</dbReference>
<keyword evidence="3" id="KW-0238">DNA-binding</keyword>
<evidence type="ECO:0000256" key="6">
    <source>
        <dbReference type="SAM" id="MobiDB-lite"/>
    </source>
</evidence>
<evidence type="ECO:0000313" key="8">
    <source>
        <dbReference type="EMBL" id="KAK1646674.1"/>
    </source>
</evidence>
<dbReference type="Gene3D" id="3.30.730.10">
    <property type="entry name" value="AP2/ERF domain"/>
    <property type="match status" value="1"/>
</dbReference>
<dbReference type="AlphaFoldDB" id="A0AAD8S7H2"/>
<feature type="domain" description="AP2/ERF" evidence="7">
    <location>
        <begin position="124"/>
        <end position="161"/>
    </location>
</feature>
<gene>
    <name evidence="8" type="ORF">QYE76_064479</name>
</gene>
<dbReference type="GO" id="GO:0003700">
    <property type="term" value="F:DNA-binding transcription factor activity"/>
    <property type="evidence" value="ECO:0007669"/>
    <property type="project" value="InterPro"/>
</dbReference>
<evidence type="ECO:0000256" key="3">
    <source>
        <dbReference type="ARBA" id="ARBA00023125"/>
    </source>
</evidence>
<dbReference type="SUPFAM" id="SSF54171">
    <property type="entry name" value="DNA-binding domain"/>
    <property type="match status" value="1"/>
</dbReference>
<proteinExistence type="predicted"/>
<dbReference type="EMBL" id="JAUUTY010000004">
    <property type="protein sequence ID" value="KAK1646674.1"/>
    <property type="molecule type" value="Genomic_DNA"/>
</dbReference>